<dbReference type="STRING" id="39966.A0A369JQ37"/>
<proteinExistence type="predicted"/>
<accession>A0A369JQ37</accession>
<protein>
    <submittedName>
        <fullName evidence="1">Uncharacterized protein</fullName>
    </submittedName>
</protein>
<sequence length="516" mass="56615">MSSVVLQQPSDDFAKWLRVLSACGPLIPSLIALLYPPWAIPLFTPRQIIDENNLVPFLFAPWAAPTSPAAHLSRVLQAMLLWLLQASVFHCYELWILTAVLRTVVGHILTRGVGWAHPRFFSHWALYETCGGYGPSIVAYMYLVGGADVVRSLFKRSDKAHELTVLVATCALLTWLDDAPWTYGEAVLGATAIALCQTMLRIRRPASHPMLPDGQKPVAAPKFSTLLFSAISTLLIVALPYGLKARMSTYTPTSMPPSPSPPSPLLEILVLTYPRPNVTLGTTILSATVDSYLPYLSSDVVLSVFTHSTSHPAFDNTRNAFAKSNITFYVDTDSHSDAMSGQYLHLAEAFRWSLERSAKAEWVMLVEDDFPVCGGEKGWDAIRRVMNILEKTRSPGSRALNRQGGFVGTGGSGLIIHRTTLSVLRLLMHTHAETASKLPPNAPRRPADLIIQDCLLGSDPLCPKKTGGGGLVITSRLVLDHIGGMATTNPNKALNDDKWRCGWRHPFHGRPQVEVL</sequence>
<reference evidence="1" key="1">
    <citation type="submission" date="2018-04" db="EMBL/GenBank/DDBJ databases">
        <title>Whole genome sequencing of Hypsizygus marmoreus.</title>
        <authorList>
            <person name="Choi I.-G."/>
            <person name="Min B."/>
            <person name="Kim J.-G."/>
            <person name="Kim S."/>
            <person name="Oh Y.-L."/>
            <person name="Kong W.-S."/>
            <person name="Park H."/>
            <person name="Jeong J."/>
            <person name="Song E.-S."/>
        </authorList>
    </citation>
    <scope>NUCLEOTIDE SEQUENCE [LARGE SCALE GENOMIC DNA]</scope>
    <source>
        <strain evidence="1">51987-8</strain>
    </source>
</reference>
<organism evidence="1 2">
    <name type="scientific">Hypsizygus marmoreus</name>
    <name type="common">White beech mushroom</name>
    <name type="synonym">Agaricus marmoreus</name>
    <dbReference type="NCBI Taxonomy" id="39966"/>
    <lineage>
        <taxon>Eukaryota</taxon>
        <taxon>Fungi</taxon>
        <taxon>Dikarya</taxon>
        <taxon>Basidiomycota</taxon>
        <taxon>Agaricomycotina</taxon>
        <taxon>Agaricomycetes</taxon>
        <taxon>Agaricomycetidae</taxon>
        <taxon>Agaricales</taxon>
        <taxon>Tricholomatineae</taxon>
        <taxon>Lyophyllaceae</taxon>
        <taxon>Hypsizygus</taxon>
    </lineage>
</organism>
<dbReference type="InParanoid" id="A0A369JQ37"/>
<dbReference type="Proteomes" id="UP000076154">
    <property type="component" value="Unassembled WGS sequence"/>
</dbReference>
<name>A0A369JQ37_HYPMA</name>
<comment type="caution">
    <text evidence="1">The sequence shown here is derived from an EMBL/GenBank/DDBJ whole genome shotgun (WGS) entry which is preliminary data.</text>
</comment>
<evidence type="ECO:0000313" key="2">
    <source>
        <dbReference type="Proteomes" id="UP000076154"/>
    </source>
</evidence>
<dbReference type="EMBL" id="LUEZ02000046">
    <property type="protein sequence ID" value="RDB23350.1"/>
    <property type="molecule type" value="Genomic_DNA"/>
</dbReference>
<dbReference type="OrthoDB" id="3339358at2759"/>
<evidence type="ECO:0000313" key="1">
    <source>
        <dbReference type="EMBL" id="RDB23350.1"/>
    </source>
</evidence>
<dbReference type="AlphaFoldDB" id="A0A369JQ37"/>
<keyword evidence="2" id="KW-1185">Reference proteome</keyword>
<gene>
    <name evidence="1" type="ORF">Hypma_009102</name>
</gene>